<proteinExistence type="predicted"/>
<dbReference type="AlphaFoldDB" id="A0A0J6F6E6"/>
<gene>
    <name evidence="2" type="ORF">CPAG_04838</name>
</gene>
<accession>A0A0J6F6E6</accession>
<evidence type="ECO:0000313" key="2">
    <source>
        <dbReference type="EMBL" id="KMM68511.1"/>
    </source>
</evidence>
<feature type="region of interest" description="Disordered" evidence="1">
    <location>
        <begin position="1"/>
        <end position="25"/>
    </location>
</feature>
<sequence>MNCNTQQGKGARGGSLRQRSGTFQRKGNTLREMTYLTSKNFFYLTCLAVNISRGVHAQYWRPRVSYVKWTLSLDPRPSTHKYTFREQMLLDFIEVNVLENFFLPSSL</sequence>
<evidence type="ECO:0000256" key="1">
    <source>
        <dbReference type="SAM" id="MobiDB-lite"/>
    </source>
</evidence>
<name>A0A0J6F6E6_COCPO</name>
<dbReference type="EMBL" id="DS268111">
    <property type="protein sequence ID" value="KMM68511.1"/>
    <property type="molecule type" value="Genomic_DNA"/>
</dbReference>
<dbReference type="Proteomes" id="UP000054567">
    <property type="component" value="Unassembled WGS sequence"/>
</dbReference>
<dbReference type="VEuPathDB" id="FungiDB:CPAG_04838"/>
<reference evidence="3" key="3">
    <citation type="journal article" date="2010" name="Genome Res.">
        <title>Population genomic sequencing of Coccidioides fungi reveals recent hybridization and transposon control.</title>
        <authorList>
            <person name="Neafsey D.E."/>
            <person name="Barker B.M."/>
            <person name="Sharpton T.J."/>
            <person name="Stajich J.E."/>
            <person name="Park D.J."/>
            <person name="Whiston E."/>
            <person name="Hung C.-Y."/>
            <person name="McMahan C."/>
            <person name="White J."/>
            <person name="Sykes S."/>
            <person name="Heiman D."/>
            <person name="Young S."/>
            <person name="Zeng Q."/>
            <person name="Abouelleil A."/>
            <person name="Aftuck L."/>
            <person name="Bessette D."/>
            <person name="Brown A."/>
            <person name="FitzGerald M."/>
            <person name="Lui A."/>
            <person name="Macdonald J.P."/>
            <person name="Priest M."/>
            <person name="Orbach M.J."/>
            <person name="Galgiani J.N."/>
            <person name="Kirkland T.N."/>
            <person name="Cole G.T."/>
            <person name="Birren B.W."/>
            <person name="Henn M.R."/>
            <person name="Taylor J.W."/>
            <person name="Rounsley S.D."/>
        </authorList>
    </citation>
    <scope>NUCLEOTIDE SEQUENCE [LARGE SCALE GENOMIC DNA]</scope>
    <source>
        <strain evidence="3">RMSCC 3488</strain>
    </source>
</reference>
<reference evidence="2 3" key="1">
    <citation type="submission" date="2007-06" db="EMBL/GenBank/DDBJ databases">
        <title>The Genome Sequence of Coccidioides posadasii RMSCC_3488.</title>
        <authorList>
            <consortium name="Coccidioides Genome Resources Consortium"/>
            <consortium name="The Broad Institute Genome Sequencing Platform"/>
            <person name="Henn M.R."/>
            <person name="Sykes S."/>
            <person name="Young S."/>
            <person name="Jaffe D."/>
            <person name="Berlin A."/>
            <person name="Alvarez P."/>
            <person name="Butler J."/>
            <person name="Gnerre S."/>
            <person name="Grabherr M."/>
            <person name="Mauceli E."/>
            <person name="Brockman W."/>
            <person name="Kodira C."/>
            <person name="Alvarado L."/>
            <person name="Zeng Q."/>
            <person name="Crawford M."/>
            <person name="Antoine C."/>
            <person name="Devon K."/>
            <person name="Galgiani J."/>
            <person name="Orsborn K."/>
            <person name="Lewis M.L."/>
            <person name="Nusbaum C."/>
            <person name="Galagan J."/>
            <person name="Birren B."/>
        </authorList>
    </citation>
    <scope>NUCLEOTIDE SEQUENCE [LARGE SCALE GENOMIC DNA]</scope>
    <source>
        <strain evidence="2 3">RMSCC 3488</strain>
    </source>
</reference>
<protein>
    <submittedName>
        <fullName evidence="2">Uncharacterized protein</fullName>
    </submittedName>
</protein>
<reference evidence="3" key="2">
    <citation type="journal article" date="2009" name="Genome Res.">
        <title>Comparative genomic analyses of the human fungal pathogens Coccidioides and their relatives.</title>
        <authorList>
            <person name="Sharpton T.J."/>
            <person name="Stajich J.E."/>
            <person name="Rounsley S.D."/>
            <person name="Gardner M.J."/>
            <person name="Wortman J.R."/>
            <person name="Jordar V.S."/>
            <person name="Maiti R."/>
            <person name="Kodira C.D."/>
            <person name="Neafsey D.E."/>
            <person name="Zeng Q."/>
            <person name="Hung C.-Y."/>
            <person name="McMahan C."/>
            <person name="Muszewska A."/>
            <person name="Grynberg M."/>
            <person name="Mandel M.A."/>
            <person name="Kellner E.M."/>
            <person name="Barker B.M."/>
            <person name="Galgiani J.N."/>
            <person name="Orbach M.J."/>
            <person name="Kirkland T.N."/>
            <person name="Cole G.T."/>
            <person name="Henn M.R."/>
            <person name="Birren B.W."/>
            <person name="Taylor J.W."/>
        </authorList>
    </citation>
    <scope>NUCLEOTIDE SEQUENCE [LARGE SCALE GENOMIC DNA]</scope>
    <source>
        <strain evidence="3">RMSCC 3488</strain>
    </source>
</reference>
<organism evidence="2 3">
    <name type="scientific">Coccidioides posadasii RMSCC 3488</name>
    <dbReference type="NCBI Taxonomy" id="454284"/>
    <lineage>
        <taxon>Eukaryota</taxon>
        <taxon>Fungi</taxon>
        <taxon>Dikarya</taxon>
        <taxon>Ascomycota</taxon>
        <taxon>Pezizomycotina</taxon>
        <taxon>Eurotiomycetes</taxon>
        <taxon>Eurotiomycetidae</taxon>
        <taxon>Onygenales</taxon>
        <taxon>Onygenaceae</taxon>
        <taxon>Coccidioides</taxon>
    </lineage>
</organism>
<evidence type="ECO:0000313" key="3">
    <source>
        <dbReference type="Proteomes" id="UP000054567"/>
    </source>
</evidence>